<dbReference type="AlphaFoldDB" id="A0A1C4XM74"/>
<evidence type="ECO:0000256" key="2">
    <source>
        <dbReference type="ARBA" id="ARBA00023015"/>
    </source>
</evidence>
<dbReference type="Pfam" id="PF00196">
    <property type="entry name" value="GerE"/>
    <property type="match status" value="1"/>
</dbReference>
<dbReference type="PROSITE" id="PS00622">
    <property type="entry name" value="HTH_LUXR_1"/>
    <property type="match status" value="1"/>
</dbReference>
<dbReference type="PROSITE" id="PS50110">
    <property type="entry name" value="RESPONSE_REGULATORY"/>
    <property type="match status" value="1"/>
</dbReference>
<dbReference type="PROSITE" id="PS50043">
    <property type="entry name" value="HTH_LUXR_2"/>
    <property type="match status" value="1"/>
</dbReference>
<dbReference type="Gene3D" id="3.40.50.2300">
    <property type="match status" value="1"/>
</dbReference>
<evidence type="ECO:0000313" key="8">
    <source>
        <dbReference type="EMBL" id="SCF09595.1"/>
    </source>
</evidence>
<dbReference type="CDD" id="cd17535">
    <property type="entry name" value="REC_NarL-like"/>
    <property type="match status" value="1"/>
</dbReference>
<dbReference type="PANTHER" id="PTHR43214">
    <property type="entry name" value="TWO-COMPONENT RESPONSE REGULATOR"/>
    <property type="match status" value="1"/>
</dbReference>
<dbReference type="InterPro" id="IPR058245">
    <property type="entry name" value="NreC/VraR/RcsB-like_REC"/>
</dbReference>
<keyword evidence="4" id="KW-0804">Transcription</keyword>
<dbReference type="PANTHER" id="PTHR43214:SF24">
    <property type="entry name" value="TRANSCRIPTIONAL REGULATORY PROTEIN NARL-RELATED"/>
    <property type="match status" value="1"/>
</dbReference>
<feature type="domain" description="Response regulatory" evidence="7">
    <location>
        <begin position="2"/>
        <end position="121"/>
    </location>
</feature>
<evidence type="ECO:0000313" key="9">
    <source>
        <dbReference type="Proteomes" id="UP000198253"/>
    </source>
</evidence>
<evidence type="ECO:0000256" key="1">
    <source>
        <dbReference type="ARBA" id="ARBA00022553"/>
    </source>
</evidence>
<proteinExistence type="predicted"/>
<organism evidence="8 9">
    <name type="scientific">Micromonospora echinospora</name>
    <name type="common">Micromonospora purpurea</name>
    <dbReference type="NCBI Taxonomy" id="1877"/>
    <lineage>
        <taxon>Bacteria</taxon>
        <taxon>Bacillati</taxon>
        <taxon>Actinomycetota</taxon>
        <taxon>Actinomycetes</taxon>
        <taxon>Micromonosporales</taxon>
        <taxon>Micromonosporaceae</taxon>
        <taxon>Micromonospora</taxon>
    </lineage>
</organism>
<evidence type="ECO:0000259" key="6">
    <source>
        <dbReference type="PROSITE" id="PS50043"/>
    </source>
</evidence>
<feature type="modified residue" description="4-aspartylphosphate" evidence="5">
    <location>
        <position position="52"/>
    </location>
</feature>
<reference evidence="9" key="1">
    <citation type="submission" date="2016-06" db="EMBL/GenBank/DDBJ databases">
        <authorList>
            <person name="Varghese N."/>
            <person name="Submissions Spin"/>
        </authorList>
    </citation>
    <scope>NUCLEOTIDE SEQUENCE [LARGE SCALE GENOMIC DNA]</scope>
    <source>
        <strain evidence="9">DSM 43816</strain>
    </source>
</reference>
<dbReference type="InterPro" id="IPR039420">
    <property type="entry name" value="WalR-like"/>
</dbReference>
<name>A0A1C4XM74_MICEC</name>
<feature type="domain" description="HTH luxR-type" evidence="6">
    <location>
        <begin position="145"/>
        <end position="208"/>
    </location>
</feature>
<dbReference type="SUPFAM" id="SSF52172">
    <property type="entry name" value="CheY-like"/>
    <property type="match status" value="1"/>
</dbReference>
<sequence length="221" mass="23893">MDVAVADDGALFREGLQLLLSAAGHTVVGCVEDGDRLLELMARTPVDVAIMDIRMPPGADGGLDTAQRVRARFPDVGLLLLSQHAEAHYLFRLLEIGTERIGYRLKDQVAGVAVLADTLVRIAAGEIVIEPVLAANLVDRPSPPVRSLLADLTEQERAVLRLMAEGRSNSGIAAELFLSVKTVEKRIASIFTKLNLPAESAAHHRRVLAVLAYMRSNQMAD</sequence>
<keyword evidence="1 5" id="KW-0597">Phosphoprotein</keyword>
<evidence type="ECO:0000256" key="3">
    <source>
        <dbReference type="ARBA" id="ARBA00023125"/>
    </source>
</evidence>
<dbReference type="SMART" id="SM00421">
    <property type="entry name" value="HTH_LUXR"/>
    <property type="match status" value="1"/>
</dbReference>
<dbReference type="EMBL" id="LT607413">
    <property type="protein sequence ID" value="SCF09595.1"/>
    <property type="molecule type" value="Genomic_DNA"/>
</dbReference>
<evidence type="ECO:0000259" key="7">
    <source>
        <dbReference type="PROSITE" id="PS50110"/>
    </source>
</evidence>
<dbReference type="InterPro" id="IPR016032">
    <property type="entry name" value="Sig_transdc_resp-reg_C-effctor"/>
</dbReference>
<dbReference type="GO" id="GO:0000160">
    <property type="term" value="P:phosphorelay signal transduction system"/>
    <property type="evidence" value="ECO:0007669"/>
    <property type="project" value="InterPro"/>
</dbReference>
<dbReference type="CDD" id="cd06170">
    <property type="entry name" value="LuxR_C_like"/>
    <property type="match status" value="1"/>
</dbReference>
<keyword evidence="3" id="KW-0238">DNA-binding</keyword>
<dbReference type="GO" id="GO:0003677">
    <property type="term" value="F:DNA binding"/>
    <property type="evidence" value="ECO:0007669"/>
    <property type="project" value="UniProtKB-KW"/>
</dbReference>
<dbReference type="InterPro" id="IPR001789">
    <property type="entry name" value="Sig_transdc_resp-reg_receiver"/>
</dbReference>
<dbReference type="InterPro" id="IPR000792">
    <property type="entry name" value="Tscrpt_reg_LuxR_C"/>
</dbReference>
<gene>
    <name evidence="8" type="ORF">GA0070618_3182</name>
</gene>
<dbReference type="RefSeq" id="WP_088982321.1">
    <property type="nucleotide sequence ID" value="NZ_JBFAII010000035.1"/>
</dbReference>
<dbReference type="InterPro" id="IPR011006">
    <property type="entry name" value="CheY-like_superfamily"/>
</dbReference>
<dbReference type="PRINTS" id="PR00038">
    <property type="entry name" value="HTHLUXR"/>
</dbReference>
<dbReference type="GO" id="GO:0006355">
    <property type="term" value="P:regulation of DNA-templated transcription"/>
    <property type="evidence" value="ECO:0007669"/>
    <property type="project" value="InterPro"/>
</dbReference>
<dbReference type="Pfam" id="PF00072">
    <property type="entry name" value="Response_reg"/>
    <property type="match status" value="1"/>
</dbReference>
<dbReference type="OrthoDB" id="3519926at2"/>
<dbReference type="SMART" id="SM00448">
    <property type="entry name" value="REC"/>
    <property type="match status" value="1"/>
</dbReference>
<evidence type="ECO:0000256" key="4">
    <source>
        <dbReference type="ARBA" id="ARBA00023163"/>
    </source>
</evidence>
<dbReference type="Proteomes" id="UP000198253">
    <property type="component" value="Chromosome I"/>
</dbReference>
<keyword evidence="2" id="KW-0805">Transcription regulation</keyword>
<dbReference type="InParanoid" id="A0A1C4XM74"/>
<evidence type="ECO:0000256" key="5">
    <source>
        <dbReference type="PROSITE-ProRule" id="PRU00169"/>
    </source>
</evidence>
<accession>A0A1C4XM74</accession>
<protein>
    <submittedName>
        <fullName evidence="8">Two component transcriptional regulator, LuxR family</fullName>
    </submittedName>
</protein>
<keyword evidence="9" id="KW-1185">Reference proteome</keyword>
<dbReference type="SUPFAM" id="SSF46894">
    <property type="entry name" value="C-terminal effector domain of the bipartite response regulators"/>
    <property type="match status" value="1"/>
</dbReference>